<sequence>MVKNGLEKDIWAIIFKELSNKKISYAVTPNTYPKKQTWTEHHHHELSIMLEDPDRPPKPGKAALWSCWLTLNLYNGDLRIDTDLYVYLPRSVDIQAILAIMDHPCFSTFLSLTLEALPPAGPHYCLRLESSLSSYGSAPPSSFGPDLKRKIQAINKIAHTLYRIEANPQNKKALEQLTELLLMMQ</sequence>
<evidence type="ECO:0000313" key="2">
    <source>
        <dbReference type="Proteomes" id="UP000199608"/>
    </source>
</evidence>
<dbReference type="EMBL" id="FNLL01000006">
    <property type="protein sequence ID" value="SDU27555.1"/>
    <property type="molecule type" value="Genomic_DNA"/>
</dbReference>
<dbReference type="AlphaFoldDB" id="A0A1H2H6V8"/>
<protein>
    <submittedName>
        <fullName evidence="1">Uncharacterized protein</fullName>
    </submittedName>
</protein>
<evidence type="ECO:0000313" key="1">
    <source>
        <dbReference type="EMBL" id="SDU27555.1"/>
    </source>
</evidence>
<dbReference type="RefSeq" id="WP_092234080.1">
    <property type="nucleotide sequence ID" value="NZ_FNLL01000006.1"/>
</dbReference>
<accession>A0A1H2H6V8</accession>
<name>A0A1H2H6V8_9BACT</name>
<reference evidence="2" key="1">
    <citation type="submission" date="2016-10" db="EMBL/GenBank/DDBJ databases">
        <authorList>
            <person name="Varghese N."/>
            <person name="Submissions S."/>
        </authorList>
    </citation>
    <scope>NUCLEOTIDE SEQUENCE [LARGE SCALE GENOMIC DNA]</scope>
    <source>
        <strain evidence="2">DSM 3384</strain>
    </source>
</reference>
<organism evidence="1 2">
    <name type="scientific">Desulfobacula phenolica</name>
    <dbReference type="NCBI Taxonomy" id="90732"/>
    <lineage>
        <taxon>Bacteria</taxon>
        <taxon>Pseudomonadati</taxon>
        <taxon>Thermodesulfobacteriota</taxon>
        <taxon>Desulfobacteria</taxon>
        <taxon>Desulfobacterales</taxon>
        <taxon>Desulfobacteraceae</taxon>
        <taxon>Desulfobacula</taxon>
    </lineage>
</organism>
<keyword evidence="2" id="KW-1185">Reference proteome</keyword>
<dbReference type="Proteomes" id="UP000199608">
    <property type="component" value="Unassembled WGS sequence"/>
</dbReference>
<gene>
    <name evidence="1" type="ORF">SAMN04487931_10676</name>
</gene>
<proteinExistence type="predicted"/>